<dbReference type="OrthoDB" id="3693936at2"/>
<proteinExistence type="predicted"/>
<dbReference type="KEGG" id="kphy:AOZ06_08035"/>
<keyword evidence="2" id="KW-1185">Reference proteome</keyword>
<dbReference type="AlphaFoldDB" id="A0A0N9HXD9"/>
<dbReference type="Proteomes" id="UP000063699">
    <property type="component" value="Chromosome"/>
</dbReference>
<organism evidence="1 2">
    <name type="scientific">Kibdelosporangium phytohabitans</name>
    <dbReference type="NCBI Taxonomy" id="860235"/>
    <lineage>
        <taxon>Bacteria</taxon>
        <taxon>Bacillati</taxon>
        <taxon>Actinomycetota</taxon>
        <taxon>Actinomycetes</taxon>
        <taxon>Pseudonocardiales</taxon>
        <taxon>Pseudonocardiaceae</taxon>
        <taxon>Kibdelosporangium</taxon>
    </lineage>
</organism>
<reference evidence="1 2" key="1">
    <citation type="submission" date="2015-07" db="EMBL/GenBank/DDBJ databases">
        <title>Genome sequencing of Kibdelosporangium phytohabitans.</title>
        <authorList>
            <person name="Qin S."/>
            <person name="Xing K."/>
        </authorList>
    </citation>
    <scope>NUCLEOTIDE SEQUENCE [LARGE SCALE GENOMIC DNA]</scope>
    <source>
        <strain evidence="1 2">KLBMP1111</strain>
    </source>
</reference>
<protein>
    <submittedName>
        <fullName evidence="1">Uncharacterized protein</fullName>
    </submittedName>
</protein>
<name>A0A0N9HXD9_9PSEU</name>
<accession>A0A0N9HXD9</accession>
<evidence type="ECO:0000313" key="1">
    <source>
        <dbReference type="EMBL" id="ALG06888.1"/>
    </source>
</evidence>
<dbReference type="RefSeq" id="WP_054288860.1">
    <property type="nucleotide sequence ID" value="NZ_CP012752.1"/>
</dbReference>
<sequence length="76" mass="8275">MKNYTLICDAPGLPLSKGSLTHAEWRKNERLSAVKIRGGALLIAPKQMSTQGTSVRTVQTGDFPYFPVRAEAQGLT</sequence>
<dbReference type="EMBL" id="CP012752">
    <property type="protein sequence ID" value="ALG06888.1"/>
    <property type="molecule type" value="Genomic_DNA"/>
</dbReference>
<gene>
    <name evidence="1" type="ORF">AOZ06_08035</name>
</gene>
<evidence type="ECO:0000313" key="2">
    <source>
        <dbReference type="Proteomes" id="UP000063699"/>
    </source>
</evidence>